<dbReference type="RefSeq" id="WP_189419029.1">
    <property type="nucleotide sequence ID" value="NZ_BMYZ01000002.1"/>
</dbReference>
<protein>
    <submittedName>
        <fullName evidence="2">Competence damage-inducible protein A</fullName>
    </submittedName>
</protein>
<dbReference type="EMBL" id="BMYZ01000002">
    <property type="protein sequence ID" value="GGY78920.1"/>
    <property type="molecule type" value="Genomic_DNA"/>
</dbReference>
<sequence>MNSIEDVIDFLCEHRLMLTTAESCTAGMVTSLLADVPGCGSVLDTGFVVYTEHAKNHCLDVNLQTIKTFGLTSEEVAREMAVGALKRSQSNFSVAITGTAESNDELNGVVCFAYALGDDTNKILSETIKFDGERNHVRYLAAMHAIRSIPEYYQRFLSGDGDCIE</sequence>
<dbReference type="InterPro" id="IPR008136">
    <property type="entry name" value="CinA_C"/>
</dbReference>
<keyword evidence="3" id="KW-1185">Reference proteome</keyword>
<reference evidence="3" key="1">
    <citation type="journal article" date="2019" name="Int. J. Syst. Evol. Microbiol.">
        <title>The Global Catalogue of Microorganisms (GCM) 10K type strain sequencing project: providing services to taxonomists for standard genome sequencing and annotation.</title>
        <authorList>
            <consortium name="The Broad Institute Genomics Platform"/>
            <consortium name="The Broad Institute Genome Sequencing Center for Infectious Disease"/>
            <person name="Wu L."/>
            <person name="Ma J."/>
        </authorList>
    </citation>
    <scope>NUCLEOTIDE SEQUENCE [LARGE SCALE GENOMIC DNA]</scope>
    <source>
        <strain evidence="3">KCTC 32239</strain>
    </source>
</reference>
<name>A0ABQ3B543_9GAMM</name>
<gene>
    <name evidence="2" type="ORF">GCM10011613_24610</name>
</gene>
<dbReference type="Gene3D" id="3.90.950.20">
    <property type="entry name" value="CinA-like"/>
    <property type="match status" value="1"/>
</dbReference>
<dbReference type="SUPFAM" id="SSF142433">
    <property type="entry name" value="CinA-like"/>
    <property type="match status" value="1"/>
</dbReference>
<accession>A0ABQ3B543</accession>
<dbReference type="Proteomes" id="UP000619761">
    <property type="component" value="Unassembled WGS sequence"/>
</dbReference>
<organism evidence="2 3">
    <name type="scientific">Cellvibrio zantedeschiae</name>
    <dbReference type="NCBI Taxonomy" id="1237077"/>
    <lineage>
        <taxon>Bacteria</taxon>
        <taxon>Pseudomonadati</taxon>
        <taxon>Pseudomonadota</taxon>
        <taxon>Gammaproteobacteria</taxon>
        <taxon>Cellvibrionales</taxon>
        <taxon>Cellvibrionaceae</taxon>
        <taxon>Cellvibrio</taxon>
    </lineage>
</organism>
<dbReference type="NCBIfam" id="TIGR00199">
    <property type="entry name" value="PncC_domain"/>
    <property type="match status" value="1"/>
</dbReference>
<comment type="caution">
    <text evidence="2">The sequence shown here is derived from an EMBL/GenBank/DDBJ whole genome shotgun (WGS) entry which is preliminary data.</text>
</comment>
<evidence type="ECO:0000313" key="2">
    <source>
        <dbReference type="EMBL" id="GGY78920.1"/>
    </source>
</evidence>
<feature type="domain" description="CinA C-terminal" evidence="1">
    <location>
        <begin position="5"/>
        <end position="150"/>
    </location>
</feature>
<proteinExistence type="predicted"/>
<dbReference type="Pfam" id="PF02464">
    <property type="entry name" value="CinA"/>
    <property type="match status" value="1"/>
</dbReference>
<dbReference type="InterPro" id="IPR036653">
    <property type="entry name" value="CinA-like_C"/>
</dbReference>
<evidence type="ECO:0000259" key="1">
    <source>
        <dbReference type="Pfam" id="PF02464"/>
    </source>
</evidence>
<evidence type="ECO:0000313" key="3">
    <source>
        <dbReference type="Proteomes" id="UP000619761"/>
    </source>
</evidence>